<reference evidence="4" key="1">
    <citation type="journal article" date="2017" name="Int J Environ Stud">
        <title>Does the Miocene-Pliocene relict legume Oxytropis triphylla form nitrogen-fixing nodules with a combination of bacterial strains?</title>
        <authorList>
            <person name="Safronova V."/>
            <person name="Belimov A."/>
            <person name="Sazanova A."/>
            <person name="Kuznetsova I."/>
            <person name="Popova J."/>
            <person name="Andronov E."/>
            <person name="Verkhozina A."/>
            <person name="Tikhonovich I."/>
        </authorList>
    </citation>
    <scope>NUCLEOTIDE SEQUENCE [LARGE SCALE GENOMIC DNA]</scope>
    <source>
        <strain evidence="4">Tri-38</strain>
    </source>
</reference>
<dbReference type="AlphaFoldDB" id="A0A2N9VR93"/>
<dbReference type="Gene3D" id="3.40.720.10">
    <property type="entry name" value="Alkaline Phosphatase, subunit A"/>
    <property type="match status" value="2"/>
</dbReference>
<dbReference type="GO" id="GO:0016042">
    <property type="term" value="P:lipid catabolic process"/>
    <property type="evidence" value="ECO:0007669"/>
    <property type="project" value="InterPro"/>
</dbReference>
<evidence type="ECO:0000313" key="4">
    <source>
        <dbReference type="Proteomes" id="UP000232163"/>
    </source>
</evidence>
<accession>A0A2N9VR93</accession>
<dbReference type="PANTHER" id="PTHR31956:SF1">
    <property type="entry name" value="NON-SPECIFIC PHOSPHOLIPASE C1"/>
    <property type="match status" value="1"/>
</dbReference>
<dbReference type="Proteomes" id="UP000232163">
    <property type="component" value="Unassembled WGS sequence"/>
</dbReference>
<comment type="caution">
    <text evidence="3">The sequence shown here is derived from an EMBL/GenBank/DDBJ whole genome shotgun (WGS) entry which is preliminary data.</text>
</comment>
<name>A0A2N9VR93_9HYPH</name>
<dbReference type="PANTHER" id="PTHR31956">
    <property type="entry name" value="NON-SPECIFIC PHOSPHOLIPASE C4-RELATED"/>
    <property type="match status" value="1"/>
</dbReference>
<dbReference type="Pfam" id="PF05506">
    <property type="entry name" value="PLipase_C_C"/>
    <property type="match status" value="1"/>
</dbReference>
<keyword evidence="1" id="KW-0378">Hydrolase</keyword>
<keyword evidence="4" id="KW-1185">Reference proteome</keyword>
<dbReference type="Pfam" id="PF04185">
    <property type="entry name" value="Phosphoesterase"/>
    <property type="match status" value="1"/>
</dbReference>
<dbReference type="GO" id="GO:0004629">
    <property type="term" value="F:phospholipase C activity"/>
    <property type="evidence" value="ECO:0007669"/>
    <property type="project" value="InterPro"/>
</dbReference>
<dbReference type="InterPro" id="IPR008475">
    <property type="entry name" value="PLipase_C_C"/>
</dbReference>
<sequence length="782" mass="87303">MDLTELPRSEYSFHFQEVPWTDAISSRCWVLPAPVLPPTPPAAYMQEALAQSAMTIDELLTDDQLHCEGKLADIEHVVILMQENRSFDHYFGTLRGVRGFGDPRPLRLRNGKPVWEQSKGGRPYRLPKKPAYESGIIGETIDANSCVFLQDPAHGYDTGLLAWNGGLSDQWIEQKDFVALAHYAEEDIPLYFKLAKAFTLCDAYFCSHNGATDPNRSFYYTGTCNGLASNDFFSGWSGDRPAWKSYPEKLEDLGIDWKFYQDGLTWTSDAFAGNYGDNTLEYFGRYQDKTTSIYKKNQTINSILRTDPNRPSQFEQDILDNKLPEVSWIVAPEAFTEHPKYPPHFGEYYVHEILRAFAANKAVWHKTLFLITYDENGGFFDHVLPPAPPLNEGQGQVSPGITLTPPGVSRDLNSEYPDKVSKDPDVEAFYAKDKPNVPIGMGPRVPMLVISPWSAGGRVCSETFDHTSVIRFLDTWLSAKGKQAKDAPFFPNISSWRQAVAGDLTSTLDFNRLGTTELDNLVASTRKAVILTGTDQSKARTVATFHPGIADVNADPDANKPVAVKQDKTRCEILPVGYDFQVFFKYGKHGDGKTRVEWVIRNSGPLGASFYVIPYSRTDRPWRYSVEGVKPGGTPVTVSDYAQIASGDYAYAIHGPNGYLFEFAGYSLDTVQMQLPNITDIKSQDEGKTIQFTFDKWPTANGRLKLVSAYTGYEAVIENGTASVGITTTDGWYDVSFVDAANTNRFLRRYAGHIENGKIGKSDPAIGLQYDETKRIYVAVTA</sequence>
<dbReference type="OrthoDB" id="9770871at2"/>
<dbReference type="InterPro" id="IPR017850">
    <property type="entry name" value="Alkaline_phosphatase_core_sf"/>
</dbReference>
<evidence type="ECO:0000256" key="1">
    <source>
        <dbReference type="ARBA" id="ARBA00022801"/>
    </source>
</evidence>
<dbReference type="InterPro" id="IPR007312">
    <property type="entry name" value="Phosphoesterase"/>
</dbReference>
<organism evidence="3 4">
    <name type="scientific">Phyllobacterium zundukense</name>
    <dbReference type="NCBI Taxonomy" id="1867719"/>
    <lineage>
        <taxon>Bacteria</taxon>
        <taxon>Pseudomonadati</taxon>
        <taxon>Pseudomonadota</taxon>
        <taxon>Alphaproteobacteria</taxon>
        <taxon>Hyphomicrobiales</taxon>
        <taxon>Phyllobacteriaceae</taxon>
        <taxon>Phyllobacterium</taxon>
    </lineage>
</organism>
<evidence type="ECO:0000313" key="3">
    <source>
        <dbReference type="EMBL" id="PIO42011.1"/>
    </source>
</evidence>
<gene>
    <name evidence="3" type="ORF">B5P45_23450</name>
</gene>
<feature type="domain" description="Bacterial phospholipase C C-terminal" evidence="2">
    <location>
        <begin position="576"/>
        <end position="665"/>
    </location>
</feature>
<dbReference type="EMBL" id="MZMT01000053">
    <property type="protein sequence ID" value="PIO42011.1"/>
    <property type="molecule type" value="Genomic_DNA"/>
</dbReference>
<protein>
    <recommendedName>
        <fullName evidence="2">Bacterial phospholipase C C-terminal domain-containing protein</fullName>
    </recommendedName>
</protein>
<proteinExistence type="predicted"/>
<evidence type="ECO:0000259" key="2">
    <source>
        <dbReference type="Pfam" id="PF05506"/>
    </source>
</evidence>